<gene>
    <name evidence="2" type="ORF">GCM10007157_13850</name>
</gene>
<dbReference type="RefSeq" id="WP_189463219.1">
    <property type="nucleotide sequence ID" value="NZ_BMXN01000006.1"/>
</dbReference>
<protein>
    <recommendedName>
        <fullName evidence="1">Peptidase M15A C-terminal domain-containing protein</fullName>
    </recommendedName>
</protein>
<dbReference type="InterPro" id="IPR013230">
    <property type="entry name" value="Peptidase_M15A_C"/>
</dbReference>
<organism evidence="2 3">
    <name type="scientific">Vreelandella hamiltonii</name>
    <dbReference type="NCBI Taxonomy" id="502829"/>
    <lineage>
        <taxon>Bacteria</taxon>
        <taxon>Pseudomonadati</taxon>
        <taxon>Pseudomonadota</taxon>
        <taxon>Gammaproteobacteria</taxon>
        <taxon>Oceanospirillales</taxon>
        <taxon>Halomonadaceae</taxon>
        <taxon>Vreelandella</taxon>
    </lineage>
</organism>
<dbReference type="Proteomes" id="UP000623776">
    <property type="component" value="Unassembled WGS sequence"/>
</dbReference>
<evidence type="ECO:0000259" key="1">
    <source>
        <dbReference type="Pfam" id="PF08291"/>
    </source>
</evidence>
<evidence type="ECO:0000313" key="2">
    <source>
        <dbReference type="EMBL" id="GGW23724.1"/>
    </source>
</evidence>
<sequence>MPRDDISIHFRRREFACKCGCGFDTVDLETLTLLQDIRLHFNAPVIINSGCRCAAYNRRVGGAAASQHVFGRAADIRVQGIDPAVVATYVETQHPTASVGRYNTFTHVDTRTSGPARWPRG</sequence>
<keyword evidence="3" id="KW-1185">Reference proteome</keyword>
<dbReference type="Pfam" id="PF08291">
    <property type="entry name" value="Peptidase_M15_3"/>
    <property type="match status" value="1"/>
</dbReference>
<name>A0A8H9I1F1_9GAMM</name>
<evidence type="ECO:0000313" key="3">
    <source>
        <dbReference type="Proteomes" id="UP000623776"/>
    </source>
</evidence>
<accession>A0A8H9I1F1</accession>
<proteinExistence type="predicted"/>
<dbReference type="SUPFAM" id="SSF55166">
    <property type="entry name" value="Hedgehog/DD-peptidase"/>
    <property type="match status" value="1"/>
</dbReference>
<comment type="caution">
    <text evidence="2">The sequence shown here is derived from an EMBL/GenBank/DDBJ whole genome shotgun (WGS) entry which is preliminary data.</text>
</comment>
<feature type="domain" description="Peptidase M15A C-terminal" evidence="1">
    <location>
        <begin position="9"/>
        <end position="109"/>
    </location>
</feature>
<dbReference type="Gene3D" id="3.30.1380.10">
    <property type="match status" value="1"/>
</dbReference>
<dbReference type="AlphaFoldDB" id="A0A8H9I1F1"/>
<dbReference type="EMBL" id="BMXN01000006">
    <property type="protein sequence ID" value="GGW23724.1"/>
    <property type="molecule type" value="Genomic_DNA"/>
</dbReference>
<dbReference type="InterPro" id="IPR009045">
    <property type="entry name" value="Zn_M74/Hedgehog-like"/>
</dbReference>
<reference evidence="3" key="1">
    <citation type="journal article" date="2019" name="Int. J. Syst. Evol. Microbiol.">
        <title>The Global Catalogue of Microorganisms (GCM) 10K type strain sequencing project: providing services to taxonomists for standard genome sequencing and annotation.</title>
        <authorList>
            <consortium name="The Broad Institute Genomics Platform"/>
            <consortium name="The Broad Institute Genome Sequencing Center for Infectious Disease"/>
            <person name="Wu L."/>
            <person name="Ma J."/>
        </authorList>
    </citation>
    <scope>NUCLEOTIDE SEQUENCE [LARGE SCALE GENOMIC DNA]</scope>
    <source>
        <strain evidence="3">KCTC 22154</strain>
    </source>
</reference>